<proteinExistence type="predicted"/>
<dbReference type="AlphaFoldDB" id="A0A444J0U3"/>
<dbReference type="SUPFAM" id="SSF51161">
    <property type="entry name" value="Trimeric LpxA-like enzymes"/>
    <property type="match status" value="1"/>
</dbReference>
<gene>
    <name evidence="1" type="ORF">H206_02277</name>
</gene>
<organism evidence="1 2">
    <name type="scientific">Candidatus Electrothrix aarhusensis</name>
    <dbReference type="NCBI Taxonomy" id="1859131"/>
    <lineage>
        <taxon>Bacteria</taxon>
        <taxon>Pseudomonadati</taxon>
        <taxon>Thermodesulfobacteriota</taxon>
        <taxon>Desulfobulbia</taxon>
        <taxon>Desulfobulbales</taxon>
        <taxon>Desulfobulbaceae</taxon>
        <taxon>Candidatus Electrothrix</taxon>
    </lineage>
</organism>
<keyword evidence="1" id="KW-0808">Transferase</keyword>
<dbReference type="Gene3D" id="2.160.10.10">
    <property type="entry name" value="Hexapeptide repeat proteins"/>
    <property type="match status" value="1"/>
</dbReference>
<dbReference type="GO" id="GO:0016740">
    <property type="term" value="F:transferase activity"/>
    <property type="evidence" value="ECO:0007669"/>
    <property type="project" value="UniProtKB-KW"/>
</dbReference>
<dbReference type="InterPro" id="IPR011004">
    <property type="entry name" value="Trimer_LpxA-like_sf"/>
</dbReference>
<dbReference type="PANTHER" id="PTHR23416">
    <property type="entry name" value="SIALIC ACID SYNTHASE-RELATED"/>
    <property type="match status" value="1"/>
</dbReference>
<dbReference type="Proteomes" id="UP000287853">
    <property type="component" value="Unassembled WGS sequence"/>
</dbReference>
<dbReference type="InterPro" id="IPR001451">
    <property type="entry name" value="Hexapep"/>
</dbReference>
<sequence>MLSKPKYYRMSTKNLLEMKKVLLKFFSILSWPAKIAAKRQAHLEPSLPYFSPGFEYKSTCRILCKPRVKVVSGARISVGDNVVLNSNPEGYHAGMSFPVTLTADRQDACITIGESSRLHGCCIHAWSTISIGRKCLLASGCQLLDAHGHISGLEYARIRSQVADEPIPIIIGSFCWIGLGVIIMKGVQLGEGCVVAANSVVMAGDYPPFSLIAGTPAKVVRVVEEEKVFPEDYPVDMLTEGKYYKY</sequence>
<evidence type="ECO:0000313" key="1">
    <source>
        <dbReference type="EMBL" id="RWX46759.1"/>
    </source>
</evidence>
<reference evidence="1 2" key="1">
    <citation type="submission" date="2017-01" db="EMBL/GenBank/DDBJ databases">
        <title>The cable genome- insights into the physiology and evolution of filamentous bacteria capable of sulfide oxidation via long distance electron transfer.</title>
        <authorList>
            <person name="Schreiber L."/>
            <person name="Bjerg J.T."/>
            <person name="Boggild A."/>
            <person name="Van De Vossenberg J."/>
            <person name="Meysman F."/>
            <person name="Nielsen L.P."/>
            <person name="Schramm A."/>
            <person name="Kjeldsen K.U."/>
        </authorList>
    </citation>
    <scope>NUCLEOTIDE SEQUENCE [LARGE SCALE GENOMIC DNA]</scope>
    <source>
        <strain evidence="1">MCF</strain>
    </source>
</reference>
<keyword evidence="2" id="KW-1185">Reference proteome</keyword>
<name>A0A444J0U3_9BACT</name>
<accession>A0A444J0U3</accession>
<dbReference type="Pfam" id="PF14602">
    <property type="entry name" value="Hexapep_2"/>
    <property type="match status" value="1"/>
</dbReference>
<evidence type="ECO:0000313" key="2">
    <source>
        <dbReference type="Proteomes" id="UP000287853"/>
    </source>
</evidence>
<dbReference type="EMBL" id="MTKO01000052">
    <property type="protein sequence ID" value="RWX46759.1"/>
    <property type="molecule type" value="Genomic_DNA"/>
</dbReference>
<comment type="caution">
    <text evidence="1">The sequence shown here is derived from an EMBL/GenBank/DDBJ whole genome shotgun (WGS) entry which is preliminary data.</text>
</comment>
<dbReference type="PANTHER" id="PTHR23416:SF78">
    <property type="entry name" value="LIPOPOLYSACCHARIDE BIOSYNTHESIS O-ACETYL TRANSFERASE WBBJ-RELATED"/>
    <property type="match status" value="1"/>
</dbReference>
<dbReference type="InterPro" id="IPR051159">
    <property type="entry name" value="Hexapeptide_acetyltransf"/>
</dbReference>
<dbReference type="CDD" id="cd04647">
    <property type="entry name" value="LbH_MAT_like"/>
    <property type="match status" value="1"/>
</dbReference>
<protein>
    <submittedName>
        <fullName evidence="1">Hexapeptide repeat of succinyl-transferase</fullName>
    </submittedName>
</protein>